<proteinExistence type="inferred from homology"/>
<dbReference type="CDD" id="cd06223">
    <property type="entry name" value="PRTases_typeI"/>
    <property type="match status" value="1"/>
</dbReference>
<dbReference type="PANTHER" id="PTHR47505">
    <property type="entry name" value="DNA UTILIZATION PROTEIN YHGH"/>
    <property type="match status" value="1"/>
</dbReference>
<dbReference type="AlphaFoldDB" id="A0A7H0VIL9"/>
<dbReference type="RefSeq" id="WP_210760094.1">
    <property type="nucleotide sequence ID" value="NZ_CP060139.1"/>
</dbReference>
<sequence length="230" mass="26607">MKLYPYIQDFIDLVFPPHCLACEQKLFRPERHICLACKAELPRTDFEKFHDNPVFRRFIGRFPLRFAGAWLHFQKAGKVQKLMHAFKYRDQEKLAVYLGRQLAKEWRDSPLLASPDVIIPVPLHPRKQRKRGYNQAQAIAEGLSAELKKPLVLGQLNRIRYRNSQTKEKRFNRWQQVHSVFQLKEPASLAGLHILLVDDVITTGATLEACLQSLAQAPDSRFSVLTLAHA</sequence>
<evidence type="ECO:0000313" key="5">
    <source>
        <dbReference type="Proteomes" id="UP000516305"/>
    </source>
</evidence>
<dbReference type="InterPro" id="IPR000836">
    <property type="entry name" value="PRTase_dom"/>
</dbReference>
<dbReference type="SUPFAM" id="SSF53271">
    <property type="entry name" value="PRTase-like"/>
    <property type="match status" value="1"/>
</dbReference>
<dbReference type="Pfam" id="PF18912">
    <property type="entry name" value="DZR_2"/>
    <property type="match status" value="1"/>
</dbReference>
<evidence type="ECO:0000259" key="3">
    <source>
        <dbReference type="Pfam" id="PF18912"/>
    </source>
</evidence>
<feature type="domain" description="Double zinc ribbon" evidence="3">
    <location>
        <begin position="11"/>
        <end position="42"/>
    </location>
</feature>
<evidence type="ECO:0000313" key="4">
    <source>
        <dbReference type="EMBL" id="QNR25567.1"/>
    </source>
</evidence>
<dbReference type="EMBL" id="CP060139">
    <property type="protein sequence ID" value="QNR25567.1"/>
    <property type="molecule type" value="Genomic_DNA"/>
</dbReference>
<dbReference type="InterPro" id="IPR051910">
    <property type="entry name" value="ComF/GntX_DNA_util-trans"/>
</dbReference>
<evidence type="ECO:0000259" key="2">
    <source>
        <dbReference type="Pfam" id="PF00156"/>
    </source>
</evidence>
<protein>
    <submittedName>
        <fullName evidence="4">ComF family protein</fullName>
    </submittedName>
</protein>
<dbReference type="InterPro" id="IPR044005">
    <property type="entry name" value="DZR_2"/>
</dbReference>
<feature type="domain" description="Phosphoribosyltransferase" evidence="2">
    <location>
        <begin position="139"/>
        <end position="215"/>
    </location>
</feature>
<gene>
    <name evidence="4" type="ORF">H4K34_06920</name>
</gene>
<dbReference type="PANTHER" id="PTHR47505:SF1">
    <property type="entry name" value="DNA UTILIZATION PROTEIN YHGH"/>
    <property type="match status" value="1"/>
</dbReference>
<reference evidence="4 5" key="1">
    <citation type="submission" date="2020-08" db="EMBL/GenBank/DDBJ databases">
        <title>Croceimicrobium hydrocarbonivorans gen. nov., sp. nov., a novel marine bacterium isolated from a bacterial consortium that degrades polyethylene terephthalate.</title>
        <authorList>
            <person name="Liu R."/>
        </authorList>
    </citation>
    <scope>NUCLEOTIDE SEQUENCE [LARGE SCALE GENOMIC DNA]</scope>
    <source>
        <strain evidence="4 5">A20-9</strain>
    </source>
</reference>
<dbReference type="Gene3D" id="3.40.50.2020">
    <property type="match status" value="1"/>
</dbReference>
<evidence type="ECO:0000256" key="1">
    <source>
        <dbReference type="ARBA" id="ARBA00008007"/>
    </source>
</evidence>
<keyword evidence="5" id="KW-1185">Reference proteome</keyword>
<accession>A0A7H0VIL9</accession>
<name>A0A7H0VIL9_9FLAO</name>
<dbReference type="KEGG" id="chyd:H4K34_06920"/>
<dbReference type="Proteomes" id="UP000516305">
    <property type="component" value="Chromosome"/>
</dbReference>
<comment type="similarity">
    <text evidence="1">Belongs to the ComF/GntX family.</text>
</comment>
<organism evidence="4 5">
    <name type="scientific">Croceimicrobium hydrocarbonivorans</name>
    <dbReference type="NCBI Taxonomy" id="2761580"/>
    <lineage>
        <taxon>Bacteria</taxon>
        <taxon>Pseudomonadati</taxon>
        <taxon>Bacteroidota</taxon>
        <taxon>Flavobacteriia</taxon>
        <taxon>Flavobacteriales</taxon>
        <taxon>Owenweeksiaceae</taxon>
        <taxon>Croceimicrobium</taxon>
    </lineage>
</organism>
<dbReference type="Pfam" id="PF00156">
    <property type="entry name" value="Pribosyltran"/>
    <property type="match status" value="1"/>
</dbReference>
<dbReference type="InterPro" id="IPR029057">
    <property type="entry name" value="PRTase-like"/>
</dbReference>